<keyword evidence="5" id="KW-1185">Reference proteome</keyword>
<dbReference type="EMBL" id="JAHOPC010000009">
    <property type="protein sequence ID" value="MBU8867687.1"/>
    <property type="molecule type" value="Genomic_DNA"/>
</dbReference>
<evidence type="ECO:0000259" key="3">
    <source>
        <dbReference type="PROSITE" id="PS51677"/>
    </source>
</evidence>
<feature type="domain" description="NodB homology" evidence="3">
    <location>
        <begin position="138"/>
        <end position="339"/>
    </location>
</feature>
<feature type="compositionally biased region" description="Pro residues" evidence="1">
    <location>
        <begin position="50"/>
        <end position="66"/>
    </location>
</feature>
<dbReference type="InterPro" id="IPR050248">
    <property type="entry name" value="Polysacc_deacetylase_ArnD"/>
</dbReference>
<sequence>MGDSKRRPLAGRRSVLLGMAGLATAALTACADNGRAAFPDAAGSGQTTPGTPPNGPGAGPATPPPSIAALSSEQAATALAEKPGSGGTGGKTPVPPSSAPGSPATIPGKPQILAEFGHLRPQEWGLHVTGVVNNSASRHVALTFDACGGPGGTGCDHKLLKSLRSFNVPATLFINSRWITANRSLAAELAADPLFELANHGTLHLPLSVNGKSAYGIAGTANAAAVYEELMGNQALMQELTGVTPRFFRPGTAFYDEVAASMTRRLGMLPVNFTLNGDGGATFAPPTVAGEVAKAVAGDIVISHFNRPAAGTAEGYARALPRLLDRGVTFARLGDVLPV</sequence>
<keyword evidence="2" id="KW-0732">Signal</keyword>
<evidence type="ECO:0000256" key="2">
    <source>
        <dbReference type="SAM" id="SignalP"/>
    </source>
</evidence>
<feature type="signal peptide" evidence="2">
    <location>
        <begin position="1"/>
        <end position="31"/>
    </location>
</feature>
<dbReference type="PANTHER" id="PTHR10587:SF134">
    <property type="entry name" value="SECRETED PROTEIN"/>
    <property type="match status" value="1"/>
</dbReference>
<dbReference type="PROSITE" id="PS51257">
    <property type="entry name" value="PROKAR_LIPOPROTEIN"/>
    <property type="match status" value="1"/>
</dbReference>
<evidence type="ECO:0000313" key="5">
    <source>
        <dbReference type="Proteomes" id="UP000824166"/>
    </source>
</evidence>
<evidence type="ECO:0000313" key="4">
    <source>
        <dbReference type="EMBL" id="MBU8867687.1"/>
    </source>
</evidence>
<dbReference type="RefSeq" id="WP_216925809.1">
    <property type="nucleotide sequence ID" value="NZ_JAHOPC010000009.1"/>
</dbReference>
<protein>
    <submittedName>
        <fullName evidence="4">Polysaccharide deacetylase family protein</fullName>
    </submittedName>
</protein>
<name>A0ABS6I7I9_9MICC</name>
<gene>
    <name evidence="4" type="ORF">KSW38_15460</name>
</gene>
<dbReference type="Pfam" id="PF01522">
    <property type="entry name" value="Polysacc_deac_1"/>
    <property type="match status" value="1"/>
</dbReference>
<dbReference type="InterPro" id="IPR006311">
    <property type="entry name" value="TAT_signal"/>
</dbReference>
<evidence type="ECO:0000256" key="1">
    <source>
        <dbReference type="SAM" id="MobiDB-lite"/>
    </source>
</evidence>
<comment type="caution">
    <text evidence="4">The sequence shown here is derived from an EMBL/GenBank/DDBJ whole genome shotgun (WGS) entry which is preliminary data.</text>
</comment>
<feature type="region of interest" description="Disordered" evidence="1">
    <location>
        <begin position="40"/>
        <end position="109"/>
    </location>
</feature>
<feature type="chain" id="PRO_5045206477" evidence="2">
    <location>
        <begin position="32"/>
        <end position="339"/>
    </location>
</feature>
<dbReference type="InterPro" id="IPR002509">
    <property type="entry name" value="NODB_dom"/>
</dbReference>
<accession>A0ABS6I7I9</accession>
<dbReference type="PROSITE" id="PS51677">
    <property type="entry name" value="NODB"/>
    <property type="match status" value="1"/>
</dbReference>
<feature type="compositionally biased region" description="Low complexity" evidence="1">
    <location>
        <begin position="99"/>
        <end position="108"/>
    </location>
</feature>
<dbReference type="PANTHER" id="PTHR10587">
    <property type="entry name" value="GLYCOSYL TRANSFERASE-RELATED"/>
    <property type="match status" value="1"/>
</dbReference>
<organism evidence="4 5">
    <name type="scientific">Paenarthrobacter aromaticivorans</name>
    <dbReference type="NCBI Taxonomy" id="2849150"/>
    <lineage>
        <taxon>Bacteria</taxon>
        <taxon>Bacillati</taxon>
        <taxon>Actinomycetota</taxon>
        <taxon>Actinomycetes</taxon>
        <taxon>Micrococcales</taxon>
        <taxon>Micrococcaceae</taxon>
        <taxon>Paenarthrobacter</taxon>
    </lineage>
</organism>
<reference evidence="4 5" key="1">
    <citation type="submission" date="2021-06" db="EMBL/GenBank/DDBJ databases">
        <authorList>
            <person name="Jeong J.W."/>
        </authorList>
    </citation>
    <scope>NUCLEOTIDE SEQUENCE [LARGE SCALE GENOMIC DNA]</scope>
    <source>
        <strain evidence="4 5">MMS21-TAE1-1</strain>
    </source>
</reference>
<dbReference type="Proteomes" id="UP000824166">
    <property type="component" value="Unassembled WGS sequence"/>
</dbReference>
<proteinExistence type="predicted"/>
<dbReference type="PROSITE" id="PS51318">
    <property type="entry name" value="TAT"/>
    <property type="match status" value="1"/>
</dbReference>